<evidence type="ECO:0000313" key="3">
    <source>
        <dbReference type="Proteomes" id="UP000280834"/>
    </source>
</evidence>
<gene>
    <name evidence="2" type="ORF">BTMF_LOCUS4353</name>
</gene>
<dbReference type="Proteomes" id="UP000280834">
    <property type="component" value="Unassembled WGS sequence"/>
</dbReference>
<protein>
    <submittedName>
        <fullName evidence="4">DUF2384 domain-containing protein</fullName>
    </submittedName>
</protein>
<dbReference type="WBParaSite" id="BTMF_0000506901-mRNA-1">
    <property type="protein sequence ID" value="BTMF_0000506901-mRNA-1"/>
    <property type="gene ID" value="BTMF_0000506901"/>
</dbReference>
<organism evidence="4">
    <name type="scientific">Brugia timori</name>
    <dbReference type="NCBI Taxonomy" id="42155"/>
    <lineage>
        <taxon>Eukaryota</taxon>
        <taxon>Metazoa</taxon>
        <taxon>Ecdysozoa</taxon>
        <taxon>Nematoda</taxon>
        <taxon>Chromadorea</taxon>
        <taxon>Rhabditida</taxon>
        <taxon>Spirurina</taxon>
        <taxon>Spiruromorpha</taxon>
        <taxon>Filarioidea</taxon>
        <taxon>Onchocercidae</taxon>
        <taxon>Brugia</taxon>
    </lineage>
</organism>
<keyword evidence="3" id="KW-1185">Reference proteome</keyword>
<dbReference type="AlphaFoldDB" id="A0A0R3QFC3"/>
<name>A0A0R3QFC3_9BILA</name>
<sequence>MEHGTDRTRHAYAVVQLPWQIENLRDGVCHGQPLRRAFPADPNGAAPRDRHQGKKSAPCVMHLTMATTSEGPVTLVGNDGRNSSLCEHVFLLRLRLHCQSPGTRGATGVDALVLSASPVSVLELPKAAAAARRGSQPGQGGIRLARSHAESTSAFRGGLIVKASSYCQSTAGTLLALTVVEPSPASAQGFDLAAQVRDKAALAVSQFQARAGGRLDYSEQSLATVEEMLAEASPYAKEMPPADVKALVELMGSYILEVGRRQHGGTYQWHEARSQPVLVVGPPKFSVAMMTFDKVRARLSGDPADSIVF</sequence>
<reference evidence="4" key="1">
    <citation type="submission" date="2017-02" db="UniProtKB">
        <authorList>
            <consortium name="WormBaseParasite"/>
        </authorList>
    </citation>
    <scope>IDENTIFICATION</scope>
</reference>
<evidence type="ECO:0000256" key="1">
    <source>
        <dbReference type="SAM" id="MobiDB-lite"/>
    </source>
</evidence>
<evidence type="ECO:0000313" key="4">
    <source>
        <dbReference type="WBParaSite" id="BTMF_0000506901-mRNA-1"/>
    </source>
</evidence>
<accession>A0A0R3QFC3</accession>
<proteinExistence type="predicted"/>
<dbReference type="EMBL" id="UZAG01004275">
    <property type="protein sequence ID" value="VDO16615.1"/>
    <property type="molecule type" value="Genomic_DNA"/>
</dbReference>
<reference evidence="2 3" key="2">
    <citation type="submission" date="2018-11" db="EMBL/GenBank/DDBJ databases">
        <authorList>
            <consortium name="Pathogen Informatics"/>
        </authorList>
    </citation>
    <scope>NUCLEOTIDE SEQUENCE [LARGE SCALE GENOMIC DNA]</scope>
</reference>
<evidence type="ECO:0000313" key="2">
    <source>
        <dbReference type="EMBL" id="VDO16615.1"/>
    </source>
</evidence>
<feature type="region of interest" description="Disordered" evidence="1">
    <location>
        <begin position="36"/>
        <end position="55"/>
    </location>
</feature>